<evidence type="ECO:0000313" key="3">
    <source>
        <dbReference type="EMBL" id="AWI07887.1"/>
    </source>
</evidence>
<dbReference type="Pfam" id="PF13646">
    <property type="entry name" value="HEAT_2"/>
    <property type="match status" value="2"/>
</dbReference>
<dbReference type="Gene3D" id="1.25.10.10">
    <property type="entry name" value="Leucine-rich Repeat Variant"/>
    <property type="match status" value="3"/>
</dbReference>
<dbReference type="PANTHER" id="PTHR40469:SF2">
    <property type="entry name" value="GALACTOSE-BINDING DOMAIN-LIKE SUPERFAMILY PROTEIN"/>
    <property type="match status" value="1"/>
</dbReference>
<protein>
    <recommendedName>
        <fullName evidence="2">ThuA-like domain-containing protein</fullName>
    </recommendedName>
</protein>
<feature type="domain" description="ThuA-like" evidence="2">
    <location>
        <begin position="58"/>
        <end position="282"/>
    </location>
</feature>
<dbReference type="SUPFAM" id="SSF52317">
    <property type="entry name" value="Class I glutamine amidotransferase-like"/>
    <property type="match status" value="1"/>
</dbReference>
<dbReference type="InterPro" id="IPR029062">
    <property type="entry name" value="Class_I_gatase-like"/>
</dbReference>
<gene>
    <name evidence="3" type="ORF">CKA38_00195</name>
</gene>
<evidence type="ECO:0000256" key="1">
    <source>
        <dbReference type="SAM" id="SignalP"/>
    </source>
</evidence>
<dbReference type="KEGG" id="elut:CKA38_00195"/>
<dbReference type="PANTHER" id="PTHR40469">
    <property type="entry name" value="SECRETED GLYCOSYL HYDROLASE"/>
    <property type="match status" value="1"/>
</dbReference>
<dbReference type="SUPFAM" id="SSF48371">
    <property type="entry name" value="ARM repeat"/>
    <property type="match status" value="1"/>
</dbReference>
<name>A0A2U8DZ23_9BACT</name>
<sequence length="890" mass="97373">MKHRLHRALLLSLFTLHTSLFLPAKPGEQFPPLTPQETSAIFAAAPEDARAKPQRPRKLLVFYRTEGFVHKSIPNANHALKLMGELTGAYTVTLSDDMAQFEPAALAAYDAVVFNNTSRLKFENPVHRRALLDFVRNGKGMIGIHAGSDNFPTWTEGQALMGGVFHSHPWVARDTVAVKNDDPGHILNTAFEKRGFWITEEIYQHVGPYSREKQRVLLSLDMSREENKRPANKIVRDDNDFGISWLKTEGKGRVFYTSLGHNKNIFEVPQILQHLLDGIQYALGDLEADAVPSAKLKTQPKPALAPDIKIPLQTLTVLPSLKSLAAYEVGDPLGPQLTYEKFIRTQNAEQRAAIETELTELIAAPQTTTDAKRVFLNWLGWIGTEKSIPTLTAVAKNPDLAHAAISALATINAPNADDTLLVIARDGFISEPLPASTRIEALNAIGQRRDEKQKGLFTQSLGALAKDKDPAVAEAAREVLARIAPSATLVGQGELLPMDENNALLYSADSFVPKDVARFLKHAADNPRISAAVACRMVTSGDVKVLEALERRLDDIPTGIQVRMMNALAANPVPIAAFPLINRLLASKNTEVRIAAIAAAGSCAYISSIEKLVALLSSEDKDIAAAAFTALTQIPDENGHVNLTIYEEWKGIAETNPLSKKRLSKLLLILAQRQEYGMFRFALADTASDDNDLRAAAFEAVALLVREGDFPQILELAANIKRPADRREWTKALYTSAAIHPVSAEAVSLIEKQLNAAKPADRPSLIAALTMIDAPEAKSVLHAMLTSPDIDARKETIRALSSARGETAYELLLERITAAPSESERLLAQRGAIDTVDHLAIPANDKVKAYRKLWKTAQTQEARDAIIAAVKNLGNSSAKRFLKEISQAEK</sequence>
<evidence type="ECO:0000259" key="2">
    <source>
        <dbReference type="Pfam" id="PF06283"/>
    </source>
</evidence>
<dbReference type="Pfam" id="PF06283">
    <property type="entry name" value="ThuA"/>
    <property type="match status" value="1"/>
</dbReference>
<feature type="signal peptide" evidence="1">
    <location>
        <begin position="1"/>
        <end position="24"/>
    </location>
</feature>
<organism evidence="3 4">
    <name type="scientific">Ereboglobus luteus</name>
    <dbReference type="NCBI Taxonomy" id="1796921"/>
    <lineage>
        <taxon>Bacteria</taxon>
        <taxon>Pseudomonadati</taxon>
        <taxon>Verrucomicrobiota</taxon>
        <taxon>Opitutia</taxon>
        <taxon>Opitutales</taxon>
        <taxon>Opitutaceae</taxon>
        <taxon>Ereboglobus</taxon>
    </lineage>
</organism>
<feature type="chain" id="PRO_5015885040" description="ThuA-like domain-containing protein" evidence="1">
    <location>
        <begin position="25"/>
        <end position="890"/>
    </location>
</feature>
<dbReference type="InterPro" id="IPR029010">
    <property type="entry name" value="ThuA-like"/>
</dbReference>
<dbReference type="Gene3D" id="3.40.50.880">
    <property type="match status" value="1"/>
</dbReference>
<dbReference type="OrthoDB" id="9785923at2"/>
<keyword evidence="1" id="KW-0732">Signal</keyword>
<proteinExistence type="predicted"/>
<dbReference type="AlphaFoldDB" id="A0A2U8DZ23"/>
<dbReference type="RefSeq" id="WP_108823695.1">
    <property type="nucleotide sequence ID" value="NZ_CP023004.1"/>
</dbReference>
<keyword evidence="4" id="KW-1185">Reference proteome</keyword>
<accession>A0A2U8DZ23</accession>
<dbReference type="InterPro" id="IPR011989">
    <property type="entry name" value="ARM-like"/>
</dbReference>
<dbReference type="Proteomes" id="UP000244896">
    <property type="component" value="Chromosome"/>
</dbReference>
<dbReference type="InterPro" id="IPR016024">
    <property type="entry name" value="ARM-type_fold"/>
</dbReference>
<evidence type="ECO:0000313" key="4">
    <source>
        <dbReference type="Proteomes" id="UP000244896"/>
    </source>
</evidence>
<dbReference type="EMBL" id="CP023004">
    <property type="protein sequence ID" value="AWI07887.1"/>
    <property type="molecule type" value="Genomic_DNA"/>
</dbReference>
<reference evidence="3 4" key="1">
    <citation type="journal article" date="2018" name="Syst. Appl. Microbiol.">
        <title>Ereboglobus luteus gen. nov. sp. nov. from cockroach guts, and new insights into the oxygen relationship of the genera Opitutus and Didymococcus (Verrucomicrobia: Opitutaceae).</title>
        <authorList>
            <person name="Tegtmeier D."/>
            <person name="Belitz A."/>
            <person name="Radek R."/>
            <person name="Heimerl T."/>
            <person name="Brune A."/>
        </authorList>
    </citation>
    <scope>NUCLEOTIDE SEQUENCE [LARGE SCALE GENOMIC DNA]</scope>
    <source>
        <strain evidence="3 4">Ho45</strain>
    </source>
</reference>